<sequence>MILLKGQSLFRHCAHYIRLSVTFLPGLVLTKRNCMGEL</sequence>
<proteinExistence type="predicted"/>
<name>A0A0A9HM46_ARUDO</name>
<reference evidence="1" key="2">
    <citation type="journal article" date="2015" name="Data Brief">
        <title>Shoot transcriptome of the giant reed, Arundo donax.</title>
        <authorList>
            <person name="Barrero R.A."/>
            <person name="Guerrero F.D."/>
            <person name="Moolhuijzen P."/>
            <person name="Goolsby J.A."/>
            <person name="Tidwell J."/>
            <person name="Bellgard S.E."/>
            <person name="Bellgard M.I."/>
        </authorList>
    </citation>
    <scope>NUCLEOTIDE SEQUENCE</scope>
    <source>
        <tissue evidence="1">Shoot tissue taken approximately 20 cm above the soil surface</tissue>
    </source>
</reference>
<accession>A0A0A9HM46</accession>
<protein>
    <submittedName>
        <fullName evidence="1">Uncharacterized protein</fullName>
    </submittedName>
</protein>
<evidence type="ECO:0000313" key="1">
    <source>
        <dbReference type="EMBL" id="JAE35936.1"/>
    </source>
</evidence>
<dbReference type="AlphaFoldDB" id="A0A0A9HM46"/>
<reference evidence="1" key="1">
    <citation type="submission" date="2014-09" db="EMBL/GenBank/DDBJ databases">
        <authorList>
            <person name="Magalhaes I.L.F."/>
            <person name="Oliveira U."/>
            <person name="Santos F.R."/>
            <person name="Vidigal T.H.D.A."/>
            <person name="Brescovit A.D."/>
            <person name="Santos A.J."/>
        </authorList>
    </citation>
    <scope>NUCLEOTIDE SEQUENCE</scope>
    <source>
        <tissue evidence="1">Shoot tissue taken approximately 20 cm above the soil surface</tissue>
    </source>
</reference>
<organism evidence="1">
    <name type="scientific">Arundo donax</name>
    <name type="common">Giant reed</name>
    <name type="synonym">Donax arundinaceus</name>
    <dbReference type="NCBI Taxonomy" id="35708"/>
    <lineage>
        <taxon>Eukaryota</taxon>
        <taxon>Viridiplantae</taxon>
        <taxon>Streptophyta</taxon>
        <taxon>Embryophyta</taxon>
        <taxon>Tracheophyta</taxon>
        <taxon>Spermatophyta</taxon>
        <taxon>Magnoliopsida</taxon>
        <taxon>Liliopsida</taxon>
        <taxon>Poales</taxon>
        <taxon>Poaceae</taxon>
        <taxon>PACMAD clade</taxon>
        <taxon>Arundinoideae</taxon>
        <taxon>Arundineae</taxon>
        <taxon>Arundo</taxon>
    </lineage>
</organism>
<dbReference type="EMBL" id="GBRH01161960">
    <property type="protein sequence ID" value="JAE35936.1"/>
    <property type="molecule type" value="Transcribed_RNA"/>
</dbReference>